<dbReference type="GO" id="GO:0071966">
    <property type="term" value="P:fungal-type cell wall polysaccharide metabolic process"/>
    <property type="evidence" value="ECO:0007669"/>
    <property type="project" value="TreeGrafter"/>
</dbReference>
<reference evidence="3 4" key="1">
    <citation type="journal article" date="2010" name="Plant Cell">
        <title>The Chlorella variabilis NC64A genome reveals adaptation to photosymbiosis, coevolution with viruses, and cryptic sex.</title>
        <authorList>
            <person name="Blanc G."/>
            <person name="Duncan G."/>
            <person name="Agarkova I."/>
            <person name="Borodovsky M."/>
            <person name="Gurnon J."/>
            <person name="Kuo A."/>
            <person name="Lindquist E."/>
            <person name="Lucas S."/>
            <person name="Pangilinan J."/>
            <person name="Polle J."/>
            <person name="Salamov A."/>
            <person name="Terry A."/>
            <person name="Yamada T."/>
            <person name="Dunigan D.D."/>
            <person name="Grigoriev I.V."/>
            <person name="Claverie J.M."/>
            <person name="Van Etten J.L."/>
        </authorList>
    </citation>
    <scope>NUCLEOTIDE SEQUENCE [LARGE SCALE GENOMIC DNA]</scope>
    <source>
        <strain evidence="3 4">NC64A</strain>
    </source>
</reference>
<dbReference type="InterPro" id="IPR017853">
    <property type="entry name" value="GH"/>
</dbReference>
<feature type="domain" description="Asl1-like glycosyl hydrolase catalytic" evidence="2">
    <location>
        <begin position="65"/>
        <end position="285"/>
    </location>
</feature>
<dbReference type="Pfam" id="PF11790">
    <property type="entry name" value="Glyco_hydro_cc"/>
    <property type="match status" value="1"/>
</dbReference>
<dbReference type="EMBL" id="GL433841">
    <property type="protein sequence ID" value="EFN56784.1"/>
    <property type="molecule type" value="Genomic_DNA"/>
</dbReference>
<dbReference type="RefSeq" id="XP_005848886.1">
    <property type="nucleotide sequence ID" value="XM_005848824.1"/>
</dbReference>
<keyword evidence="1" id="KW-0732">Signal</keyword>
<evidence type="ECO:0000256" key="1">
    <source>
        <dbReference type="SAM" id="SignalP"/>
    </source>
</evidence>
<protein>
    <recommendedName>
        <fullName evidence="2">Asl1-like glycosyl hydrolase catalytic domain-containing protein</fullName>
    </recommendedName>
</protein>
<dbReference type="eggNOG" id="ENOG502S8FM">
    <property type="taxonomic scope" value="Eukaryota"/>
</dbReference>
<dbReference type="InterPro" id="IPR024655">
    <property type="entry name" value="Asl1_glyco_hydro_catalytic"/>
</dbReference>
<gene>
    <name evidence="3" type="ORF">CHLNCDRAFT_144273</name>
</gene>
<name>E1ZCB5_CHLVA</name>
<evidence type="ECO:0000259" key="2">
    <source>
        <dbReference type="Pfam" id="PF11790"/>
    </source>
</evidence>
<dbReference type="PROSITE" id="PS51257">
    <property type="entry name" value="PROKAR_LIPOPROTEIN"/>
    <property type="match status" value="1"/>
</dbReference>
<dbReference type="PANTHER" id="PTHR34154:SF3">
    <property type="entry name" value="ALKALI-SENSITIVE LINKAGE PROTEIN 1"/>
    <property type="match status" value="1"/>
</dbReference>
<dbReference type="PANTHER" id="PTHR34154">
    <property type="entry name" value="ALKALI-SENSITIVE LINKAGE PROTEIN 1"/>
    <property type="match status" value="1"/>
</dbReference>
<dbReference type="Gene3D" id="3.20.20.80">
    <property type="entry name" value="Glycosidases"/>
    <property type="match status" value="1"/>
</dbReference>
<evidence type="ECO:0000313" key="3">
    <source>
        <dbReference type="EMBL" id="EFN56784.1"/>
    </source>
</evidence>
<dbReference type="STRING" id="554065.E1ZCB5"/>
<dbReference type="InterPro" id="IPR053183">
    <property type="entry name" value="ASL1"/>
</dbReference>
<proteinExistence type="predicted"/>
<accession>E1ZCB5</accession>
<dbReference type="GeneID" id="17355920"/>
<organism evidence="4">
    <name type="scientific">Chlorella variabilis</name>
    <name type="common">Green alga</name>
    <dbReference type="NCBI Taxonomy" id="554065"/>
    <lineage>
        <taxon>Eukaryota</taxon>
        <taxon>Viridiplantae</taxon>
        <taxon>Chlorophyta</taxon>
        <taxon>core chlorophytes</taxon>
        <taxon>Trebouxiophyceae</taxon>
        <taxon>Chlorellales</taxon>
        <taxon>Chlorellaceae</taxon>
        <taxon>Chlorella clade</taxon>
        <taxon>Chlorella</taxon>
    </lineage>
</organism>
<dbReference type="OrthoDB" id="5959761at2759"/>
<dbReference type="KEGG" id="cvr:CHLNCDRAFT_144273"/>
<dbReference type="InParanoid" id="E1ZCB5"/>
<sequence length="361" mass="39646">MRWPWGLTLWLLSISACWDGCAAAAVRRDAAADLSDSAVPDGVSPFLRKRGVGWGLNATHIRTLAGLSWWYKWGPSVRDPETTRAAAAVGMRFVPEQWGRGGIADLGARIQPGSAVLLSFNEPNHQLQASLTPQEAAELWPQLEEVADRLGLRLGAPAAAPCGAQCVTPSPFDWWDEFFTRCDGCRVDFLVTHYYSCNADWLATYLRQCRKYQRPIWLKEFACPNPGGTDVVSWQYMVRALGLLDRDGWVEKYAWFALETSGWLGTSNSLMNLHTGALTELGQLYMGYTPAAAAAGTSSDNSQEAGTTSWSELCQSCIHHLGSGGLLVGLAPQQHKYCSESCGFWERNEAQAPVQPDINPT</sequence>
<feature type="chain" id="PRO_5003155811" description="Asl1-like glycosyl hydrolase catalytic domain-containing protein" evidence="1">
    <location>
        <begin position="24"/>
        <end position="361"/>
    </location>
</feature>
<keyword evidence="4" id="KW-1185">Reference proteome</keyword>
<dbReference type="SUPFAM" id="SSF51445">
    <property type="entry name" value="(Trans)glycosidases"/>
    <property type="match status" value="1"/>
</dbReference>
<feature type="signal peptide" evidence="1">
    <location>
        <begin position="1"/>
        <end position="23"/>
    </location>
</feature>
<dbReference type="Proteomes" id="UP000008141">
    <property type="component" value="Unassembled WGS sequence"/>
</dbReference>
<dbReference type="AlphaFoldDB" id="E1ZCB5"/>
<evidence type="ECO:0000313" key="4">
    <source>
        <dbReference type="Proteomes" id="UP000008141"/>
    </source>
</evidence>